<protein>
    <submittedName>
        <fullName evidence="1">Uncharacterized protein</fullName>
    </submittedName>
</protein>
<dbReference type="AlphaFoldDB" id="A0AAD1U5C2"/>
<accession>A0AAD1U5C2</accession>
<keyword evidence="2" id="KW-1185">Reference proteome</keyword>
<comment type="caution">
    <text evidence="1">The sequence shown here is derived from an EMBL/GenBank/DDBJ whole genome shotgun (WGS) entry which is preliminary data.</text>
</comment>
<name>A0AAD1U5C2_EUPCR</name>
<proteinExistence type="predicted"/>
<sequence length="138" mass="16914">METRFEVDKEYGEIRNRSGFIESEQRALVDQKIFDHGILNDIEENYSISFSPTTSLKFHLFMIFKEFKLFKRLSSETMPSCRIERNFWNFRKVDRKEFKKLSRFIQTWSCLENCFHFNLTFSPTYNQTLPPFRYVFYH</sequence>
<dbReference type="EMBL" id="CAMPGE010002842">
    <property type="protein sequence ID" value="CAI2361655.1"/>
    <property type="molecule type" value="Genomic_DNA"/>
</dbReference>
<evidence type="ECO:0000313" key="1">
    <source>
        <dbReference type="EMBL" id="CAI2361655.1"/>
    </source>
</evidence>
<dbReference type="Proteomes" id="UP001295684">
    <property type="component" value="Unassembled WGS sequence"/>
</dbReference>
<organism evidence="1 2">
    <name type="scientific">Euplotes crassus</name>
    <dbReference type="NCBI Taxonomy" id="5936"/>
    <lineage>
        <taxon>Eukaryota</taxon>
        <taxon>Sar</taxon>
        <taxon>Alveolata</taxon>
        <taxon>Ciliophora</taxon>
        <taxon>Intramacronucleata</taxon>
        <taxon>Spirotrichea</taxon>
        <taxon>Hypotrichia</taxon>
        <taxon>Euplotida</taxon>
        <taxon>Euplotidae</taxon>
        <taxon>Moneuplotes</taxon>
    </lineage>
</organism>
<reference evidence="1" key="1">
    <citation type="submission" date="2023-07" db="EMBL/GenBank/DDBJ databases">
        <authorList>
            <consortium name="AG Swart"/>
            <person name="Singh M."/>
            <person name="Singh A."/>
            <person name="Seah K."/>
            <person name="Emmerich C."/>
        </authorList>
    </citation>
    <scope>NUCLEOTIDE SEQUENCE</scope>
    <source>
        <strain evidence="1">DP1</strain>
    </source>
</reference>
<evidence type="ECO:0000313" key="2">
    <source>
        <dbReference type="Proteomes" id="UP001295684"/>
    </source>
</evidence>
<gene>
    <name evidence="1" type="ORF">ECRASSUSDP1_LOCUS2967</name>
</gene>